<evidence type="ECO:0000313" key="9">
    <source>
        <dbReference type="EMBL" id="AKT93861.1"/>
    </source>
</evidence>
<name>A0A0K1HNZ2_9EUKA</name>
<dbReference type="EMBL" id="KT030673">
    <property type="protein sequence ID" value="AKT95034.1"/>
    <property type="molecule type" value="Genomic_DNA"/>
</dbReference>
<dbReference type="Pfam" id="PF00420">
    <property type="entry name" value="Oxidored_q2"/>
    <property type="match status" value="1"/>
</dbReference>
<dbReference type="InterPro" id="IPR039428">
    <property type="entry name" value="NUOK/Mnh_C1-like"/>
</dbReference>
<evidence type="ECO:0000256" key="5">
    <source>
        <dbReference type="ARBA" id="ARBA00022989"/>
    </source>
</evidence>
<dbReference type="EMBL" id="KT030671">
    <property type="protein sequence ID" value="AKT94943.1"/>
    <property type="molecule type" value="Genomic_DNA"/>
</dbReference>
<comment type="subcellular location">
    <subcellularLocation>
        <location evidence="1">Membrane</location>
        <topology evidence="1">Multi-pass membrane protein</topology>
    </subcellularLocation>
</comment>
<gene>
    <name evidence="9" type="primary">nad4l</name>
</gene>
<sequence length="111" mass="13071">MAMVLFIDYYFLSLLLLYFSSFLFFFLNERNPFLILILLEFQLIMLALLFIYFSYLNHSVLGYIFALFIIAFAGAEASVGISLLIVFYRIRGLFSVYFPSALERVQWKKIS</sequence>
<keyword evidence="5 7" id="KW-1133">Transmembrane helix</keyword>
<dbReference type="EMBL" id="KT175740">
    <property type="protein sequence ID" value="AKT93861.1"/>
    <property type="molecule type" value="Genomic_DNA"/>
</dbReference>
<evidence type="ECO:0000313" key="11">
    <source>
        <dbReference type="EMBL" id="AKT94995.1"/>
    </source>
</evidence>
<evidence type="ECO:0000256" key="1">
    <source>
        <dbReference type="ARBA" id="ARBA00004141"/>
    </source>
</evidence>
<feature type="transmembrane region" description="Helical" evidence="7">
    <location>
        <begin position="33"/>
        <end position="55"/>
    </location>
</feature>
<dbReference type="HAMAP" id="MF_01456">
    <property type="entry name" value="NDH1_NuoK"/>
    <property type="match status" value="1"/>
</dbReference>
<accession>A0A0K1HNZ2</accession>
<dbReference type="PANTHER" id="PTHR11434">
    <property type="entry name" value="NADH-UBIQUINONE OXIDOREDUCTASE SUBUNIT ND4L"/>
    <property type="match status" value="1"/>
</dbReference>
<organism evidence="9">
    <name type="scientific">Balamuthia mandrillaris</name>
    <dbReference type="NCBI Taxonomy" id="66527"/>
    <lineage>
        <taxon>Eukaryota</taxon>
        <taxon>Amoebozoa</taxon>
        <taxon>Discosea</taxon>
        <taxon>Longamoebia</taxon>
        <taxon>Centramoebida</taxon>
        <taxon>Balamuthiidae</taxon>
        <taxon>Balamuthia</taxon>
    </lineage>
</organism>
<proteinExistence type="inferred from homology"/>
<evidence type="ECO:0000313" key="12">
    <source>
        <dbReference type="EMBL" id="AKT95034.1"/>
    </source>
</evidence>
<evidence type="ECO:0000313" key="8">
    <source>
        <dbReference type="EMBL" id="AKT25978.1"/>
    </source>
</evidence>
<feature type="transmembrane region" description="Helical" evidence="7">
    <location>
        <begin position="6"/>
        <end position="26"/>
    </location>
</feature>
<dbReference type="GO" id="GO:0042773">
    <property type="term" value="P:ATP synthesis coupled electron transport"/>
    <property type="evidence" value="ECO:0007669"/>
    <property type="project" value="InterPro"/>
</dbReference>
<dbReference type="GO" id="GO:0030964">
    <property type="term" value="C:NADH dehydrogenase complex"/>
    <property type="evidence" value="ECO:0007669"/>
    <property type="project" value="TreeGrafter"/>
</dbReference>
<comment type="similarity">
    <text evidence="2">Belongs to the complex I subunit 4L family.</text>
</comment>
<dbReference type="EMBL" id="KP888565">
    <property type="protein sequence ID" value="AKT25978.1"/>
    <property type="molecule type" value="Genomic_DNA"/>
</dbReference>
<feature type="transmembrane region" description="Helical" evidence="7">
    <location>
        <begin position="61"/>
        <end position="88"/>
    </location>
</feature>
<evidence type="ECO:0000256" key="3">
    <source>
        <dbReference type="ARBA" id="ARBA00022448"/>
    </source>
</evidence>
<evidence type="ECO:0000313" key="10">
    <source>
        <dbReference type="EMBL" id="AKT94943.1"/>
    </source>
</evidence>
<dbReference type="Gene3D" id="1.10.287.3510">
    <property type="match status" value="1"/>
</dbReference>
<evidence type="ECO:0000256" key="7">
    <source>
        <dbReference type="SAM" id="Phobius"/>
    </source>
</evidence>
<protein>
    <submittedName>
        <fullName evidence="9 10">NADH dehydrogenase subunit 4L</fullName>
    </submittedName>
    <submittedName>
        <fullName evidence="8">NADH-quinone oxidoreductase subunit K</fullName>
    </submittedName>
</protein>
<dbReference type="InterPro" id="IPR001133">
    <property type="entry name" value="NADH_UbQ_OxRdtase_chain4L/K"/>
</dbReference>
<geneLocation type="mitochondrion" evidence="9"/>
<dbReference type="AlphaFoldDB" id="A0A0K1HNZ2"/>
<reference evidence="9" key="1">
    <citation type="journal article" date="2015" name="Genome Med.">
        <title>Clinical metagenomic identification of Balamuthia mandrillaris encephalitis and assembly of the draft genome: the continuing case for reference genome sequencing.</title>
        <authorList>
            <person name="Greninger A.L."/>
            <person name="Messacar K."/>
            <person name="Dunnebacke T."/>
            <person name="Naccache S.N."/>
            <person name="Federman S."/>
            <person name="Bouquet J."/>
            <person name="Mirsky D."/>
            <person name="Nomura Y."/>
            <person name="Yagi S."/>
            <person name="Glaser C."/>
            <person name="Vollmer M."/>
            <person name="Press C.A."/>
            <person name="Klenschmidt-DeMasters B.K."/>
            <person name="Dominguez S.R."/>
            <person name="Chiu C.Y."/>
        </authorList>
    </citation>
    <scope>NUCLEOTIDE SEQUENCE</scope>
    <source>
        <strain evidence="8">2046</strain>
        <strain evidence="9">2046-1</strain>
        <strain evidence="10">OK1</strain>
        <strain evidence="11">RP5</strain>
        <strain evidence="12">SAM</strain>
    </source>
</reference>
<keyword evidence="9" id="KW-0496">Mitochondrion</keyword>
<keyword evidence="3" id="KW-0813">Transport</keyword>
<dbReference type="GO" id="GO:0016651">
    <property type="term" value="F:oxidoreductase activity, acting on NAD(P)H"/>
    <property type="evidence" value="ECO:0007669"/>
    <property type="project" value="InterPro"/>
</dbReference>
<evidence type="ECO:0000256" key="6">
    <source>
        <dbReference type="ARBA" id="ARBA00023136"/>
    </source>
</evidence>
<evidence type="ECO:0000256" key="4">
    <source>
        <dbReference type="ARBA" id="ARBA00022692"/>
    </source>
</evidence>
<keyword evidence="6 7" id="KW-0472">Membrane</keyword>
<keyword evidence="4 7" id="KW-0812">Transmembrane</keyword>
<dbReference type="EMBL" id="KT030672">
    <property type="protein sequence ID" value="AKT94995.1"/>
    <property type="molecule type" value="Genomic_DNA"/>
</dbReference>
<evidence type="ECO:0000256" key="2">
    <source>
        <dbReference type="ARBA" id="ARBA00010519"/>
    </source>
</evidence>
<dbReference type="PANTHER" id="PTHR11434:SF16">
    <property type="entry name" value="NADH-UBIQUINONE OXIDOREDUCTASE CHAIN 4L"/>
    <property type="match status" value="1"/>
</dbReference>